<gene>
    <name evidence="2" type="ORF">J7302_24705</name>
</gene>
<dbReference type="InterPro" id="IPR054485">
    <property type="entry name" value="FlK-like_dom"/>
</dbReference>
<dbReference type="PIRSF" id="PIRSF014972">
    <property type="entry name" value="FlK"/>
    <property type="match status" value="1"/>
</dbReference>
<name>A0ABS5XPS7_9GAMM</name>
<evidence type="ECO:0000313" key="3">
    <source>
        <dbReference type="Proteomes" id="UP001519667"/>
    </source>
</evidence>
<reference evidence="2 3" key="1">
    <citation type="submission" date="2021-04" db="EMBL/GenBank/DDBJ databases">
        <title>Pseudomonas boanensis sp. nov., a bacterium isolated from river water used for household purposes in Boane District, Mozambique.</title>
        <authorList>
            <person name="Nicklasson M."/>
            <person name="Martin-Rodriguez A.J."/>
            <person name="Thorell K."/>
            <person name="Neves L."/>
            <person name="Mussagy A."/>
            <person name="Rydberg H.A."/>
            <person name="Hernroth B."/>
            <person name="Svensson-Stadler L."/>
            <person name="Sjoling A."/>
        </authorList>
    </citation>
    <scope>NUCLEOTIDE SEQUENCE [LARGE SCALE GENOMIC DNA]</scope>
    <source>
        <strain evidence="2 3">DB1</strain>
    </source>
</reference>
<dbReference type="Pfam" id="PF22636">
    <property type="entry name" value="FlK"/>
    <property type="match status" value="1"/>
</dbReference>
<evidence type="ECO:0000313" key="2">
    <source>
        <dbReference type="EMBL" id="MBT8769313.1"/>
    </source>
</evidence>
<dbReference type="Gene3D" id="3.10.129.10">
    <property type="entry name" value="Hotdog Thioesterase"/>
    <property type="match status" value="1"/>
</dbReference>
<comment type="caution">
    <text evidence="2">The sequence shown here is derived from an EMBL/GenBank/DDBJ whole genome shotgun (WGS) entry which is preliminary data.</text>
</comment>
<dbReference type="RefSeq" id="WP_215381063.1">
    <property type="nucleotide sequence ID" value="NZ_JAGTIS010000024.1"/>
</dbReference>
<protein>
    <submittedName>
        <fullName evidence="2">Thioesterase family protein</fullName>
    </submittedName>
</protein>
<sequence>MTPGTHAEAELVVQASDSAKALSLSPADDFPEVFSTSRMIALMELAAARCMKPLLSDGELSVGVGVDIRHLAATPMGVRVHTRATYVGREGKLYAFKVEAFDDGGLIGEGHHTRAIVSTKRLLSGAHARNNR</sequence>
<dbReference type="PANTHER" id="PTHR36934:SF1">
    <property type="entry name" value="THIOESTERASE DOMAIN-CONTAINING PROTEIN"/>
    <property type="match status" value="1"/>
</dbReference>
<dbReference type="PANTHER" id="PTHR36934">
    <property type="entry name" value="BLR0278 PROTEIN"/>
    <property type="match status" value="1"/>
</dbReference>
<evidence type="ECO:0000259" key="1">
    <source>
        <dbReference type="Pfam" id="PF22636"/>
    </source>
</evidence>
<dbReference type="EMBL" id="JAGTIS010000024">
    <property type="protein sequence ID" value="MBT8769313.1"/>
    <property type="molecule type" value="Genomic_DNA"/>
</dbReference>
<proteinExistence type="predicted"/>
<organism evidence="2 3">
    <name type="scientific">Metapseudomonas boanensis</name>
    <dbReference type="NCBI Taxonomy" id="2822138"/>
    <lineage>
        <taxon>Bacteria</taxon>
        <taxon>Pseudomonadati</taxon>
        <taxon>Pseudomonadota</taxon>
        <taxon>Gammaproteobacteria</taxon>
        <taxon>Pseudomonadales</taxon>
        <taxon>Pseudomonadaceae</taxon>
        <taxon>Metapseudomonas</taxon>
    </lineage>
</organism>
<dbReference type="CDD" id="cd03440">
    <property type="entry name" value="hot_dog"/>
    <property type="match status" value="1"/>
</dbReference>
<accession>A0ABS5XPS7</accession>
<dbReference type="InterPro" id="IPR029069">
    <property type="entry name" value="HotDog_dom_sf"/>
</dbReference>
<keyword evidence="3" id="KW-1185">Reference proteome</keyword>
<dbReference type="SUPFAM" id="SSF54637">
    <property type="entry name" value="Thioesterase/thiol ester dehydrase-isomerase"/>
    <property type="match status" value="1"/>
</dbReference>
<dbReference type="InterPro" id="IPR025540">
    <property type="entry name" value="FlK"/>
</dbReference>
<feature type="domain" description="Fluoroacetyl-CoA-specific thioesterase-like" evidence="1">
    <location>
        <begin position="28"/>
        <end position="119"/>
    </location>
</feature>
<dbReference type="Proteomes" id="UP001519667">
    <property type="component" value="Unassembled WGS sequence"/>
</dbReference>